<sequence length="110" mass="13707">MEEKAFHLFFSCTFSRSCWQKIGIEWRENLHFFQMIKRAQQDFQHWFFMEVFIIAAWHIWKHRNNLIFEGRRPTIRDWTSKFIDEARLQAHRIKDGKKQDFLSWVDSVRL</sequence>
<accession>A0A2T7EQX2</accession>
<dbReference type="Proteomes" id="UP000244336">
    <property type="component" value="Chromosome 2"/>
</dbReference>
<evidence type="ECO:0008006" key="3">
    <source>
        <dbReference type="Google" id="ProtNLM"/>
    </source>
</evidence>
<gene>
    <name evidence="1" type="ORF">GQ55_2G209600</name>
</gene>
<organism evidence="1 2">
    <name type="scientific">Panicum hallii var. hallii</name>
    <dbReference type="NCBI Taxonomy" id="1504633"/>
    <lineage>
        <taxon>Eukaryota</taxon>
        <taxon>Viridiplantae</taxon>
        <taxon>Streptophyta</taxon>
        <taxon>Embryophyta</taxon>
        <taxon>Tracheophyta</taxon>
        <taxon>Spermatophyta</taxon>
        <taxon>Magnoliopsida</taxon>
        <taxon>Liliopsida</taxon>
        <taxon>Poales</taxon>
        <taxon>Poaceae</taxon>
        <taxon>PACMAD clade</taxon>
        <taxon>Panicoideae</taxon>
        <taxon>Panicodae</taxon>
        <taxon>Paniceae</taxon>
        <taxon>Panicinae</taxon>
        <taxon>Panicum</taxon>
        <taxon>Panicum sect. Panicum</taxon>
    </lineage>
</organism>
<dbReference type="EMBL" id="CM009750">
    <property type="protein sequence ID" value="PUZ70225.1"/>
    <property type="molecule type" value="Genomic_DNA"/>
</dbReference>
<keyword evidence="2" id="KW-1185">Reference proteome</keyword>
<reference evidence="1 2" key="1">
    <citation type="submission" date="2018-04" db="EMBL/GenBank/DDBJ databases">
        <title>WGS assembly of Panicum hallii var. hallii HAL2.</title>
        <authorList>
            <person name="Lovell J."/>
            <person name="Jenkins J."/>
            <person name="Lowry D."/>
            <person name="Mamidi S."/>
            <person name="Sreedasyam A."/>
            <person name="Weng X."/>
            <person name="Barry K."/>
            <person name="Bonette J."/>
            <person name="Campitelli B."/>
            <person name="Daum C."/>
            <person name="Gordon S."/>
            <person name="Gould B."/>
            <person name="Lipzen A."/>
            <person name="MacQueen A."/>
            <person name="Palacio-Mejia J."/>
            <person name="Plott C."/>
            <person name="Shakirov E."/>
            <person name="Shu S."/>
            <person name="Yoshinaga Y."/>
            <person name="Zane M."/>
            <person name="Rokhsar D."/>
            <person name="Grimwood J."/>
            <person name="Schmutz J."/>
            <person name="Juenger T."/>
        </authorList>
    </citation>
    <scope>NUCLEOTIDE SEQUENCE [LARGE SCALE GENOMIC DNA]</scope>
    <source>
        <strain evidence="2">cv. HAL2</strain>
    </source>
</reference>
<name>A0A2T7EQX2_9POAL</name>
<dbReference type="OrthoDB" id="645324at2759"/>
<evidence type="ECO:0000313" key="2">
    <source>
        <dbReference type="Proteomes" id="UP000244336"/>
    </source>
</evidence>
<dbReference type="AlphaFoldDB" id="A0A2T7EQX2"/>
<protein>
    <recommendedName>
        <fullName evidence="3">Reverse transcriptase zinc-binding domain-containing protein</fullName>
    </recommendedName>
</protein>
<evidence type="ECO:0000313" key="1">
    <source>
        <dbReference type="EMBL" id="PUZ70225.1"/>
    </source>
</evidence>
<proteinExistence type="predicted"/>
<dbReference type="Gramene" id="PUZ70225">
    <property type="protein sequence ID" value="PUZ70225"/>
    <property type="gene ID" value="GQ55_2G209600"/>
</dbReference>